<dbReference type="InterPro" id="IPR006620">
    <property type="entry name" value="Pro_4_hyd_alph"/>
</dbReference>
<evidence type="ECO:0000256" key="2">
    <source>
        <dbReference type="ARBA" id="ARBA00004648"/>
    </source>
</evidence>
<evidence type="ECO:0000313" key="15">
    <source>
        <dbReference type="Proteomes" id="UP000815325"/>
    </source>
</evidence>
<keyword evidence="9" id="KW-0472">Membrane</keyword>
<name>A0ABQ7FVX2_DUNSA</name>
<comment type="caution">
    <text evidence="14">The sequence shown here is derived from an EMBL/GenBank/DDBJ whole genome shotgun (WGS) entry which is preliminary data.</text>
</comment>
<dbReference type="InterPro" id="IPR003582">
    <property type="entry name" value="ShKT_dom"/>
</dbReference>
<proteinExistence type="predicted"/>
<keyword evidence="7" id="KW-0560">Oxidoreductase</keyword>
<evidence type="ECO:0000259" key="13">
    <source>
        <dbReference type="SMART" id="SM00702"/>
    </source>
</evidence>
<keyword evidence="11" id="KW-0732">Signal</keyword>
<dbReference type="Gene3D" id="2.60.120.620">
    <property type="entry name" value="q2cbj1_9rhob like domain"/>
    <property type="match status" value="2"/>
</dbReference>
<comment type="subcellular location">
    <subcellularLocation>
        <location evidence="2">Endoplasmic reticulum membrane</location>
        <topology evidence="2">Single-pass type II membrane protein</topology>
    </subcellularLocation>
</comment>
<keyword evidence="3" id="KW-0812">Transmembrane</keyword>
<feature type="chain" id="PRO_5045238368" description="Procollagen-proline 4-dioxygenase" evidence="11">
    <location>
        <begin position="32"/>
        <end position="315"/>
    </location>
</feature>
<evidence type="ECO:0000259" key="12">
    <source>
        <dbReference type="SMART" id="SM00254"/>
    </source>
</evidence>
<sequence>MPSSSSCCSLCAHTLACLFLAASFVSRPVAAAGQLGEEKFIGWAGDTYNPRELPSAVCAHASRAMVQVISWKPRAFVYHNFLSDLEAAHIIKTAAPQMKRSTVVGPGNKGVVDNVRTSAGTFLLDIKAPESGGETAFPHSEGWLHPEVGEPSQGPFSECAKGHVAYKPKRGDALLFYDVDPSYKNLDPASMHTGCPVIEGIKWNAVKWIHGVPFREDDYLRNLKKPPKPAPDPGDCQDMHPLCEQWAASGECTKNADYMTGGGTGQGSCRRACKDCQPCALEDKQCRAANRAKGGYLNFDANELKLFELGTSLEM</sequence>
<evidence type="ECO:0000256" key="9">
    <source>
        <dbReference type="ARBA" id="ARBA00023136"/>
    </source>
</evidence>
<keyword evidence="15" id="KW-1185">Reference proteome</keyword>
<keyword evidence="5" id="KW-0223">Dioxygenase</keyword>
<evidence type="ECO:0000256" key="4">
    <source>
        <dbReference type="ARBA" id="ARBA00022723"/>
    </source>
</evidence>
<comment type="cofactor">
    <cofactor evidence="1">
        <name>L-ascorbate</name>
        <dbReference type="ChEBI" id="CHEBI:38290"/>
    </cofactor>
</comment>
<evidence type="ECO:0000256" key="7">
    <source>
        <dbReference type="ARBA" id="ARBA00023002"/>
    </source>
</evidence>
<evidence type="ECO:0000256" key="5">
    <source>
        <dbReference type="ARBA" id="ARBA00022964"/>
    </source>
</evidence>
<dbReference type="InterPro" id="IPR045054">
    <property type="entry name" value="P4HA-like"/>
</dbReference>
<dbReference type="PANTHER" id="PTHR10869">
    <property type="entry name" value="PROLYL 4-HYDROXYLASE ALPHA SUBUNIT"/>
    <property type="match status" value="1"/>
</dbReference>
<dbReference type="Proteomes" id="UP000815325">
    <property type="component" value="Unassembled WGS sequence"/>
</dbReference>
<evidence type="ECO:0000256" key="1">
    <source>
        <dbReference type="ARBA" id="ARBA00001961"/>
    </source>
</evidence>
<dbReference type="EMBL" id="MU070855">
    <property type="protein sequence ID" value="KAF5826530.1"/>
    <property type="molecule type" value="Genomic_DNA"/>
</dbReference>
<evidence type="ECO:0000313" key="14">
    <source>
        <dbReference type="EMBL" id="KAF5826530.1"/>
    </source>
</evidence>
<evidence type="ECO:0000256" key="11">
    <source>
        <dbReference type="SAM" id="SignalP"/>
    </source>
</evidence>
<keyword evidence="8" id="KW-0408">Iron</keyword>
<feature type="domain" description="Prolyl 4-hydroxylase alpha subunit" evidence="13">
    <location>
        <begin position="73"/>
        <end position="210"/>
    </location>
</feature>
<evidence type="ECO:0000256" key="3">
    <source>
        <dbReference type="ARBA" id="ARBA00022692"/>
    </source>
</evidence>
<dbReference type="SMART" id="SM00254">
    <property type="entry name" value="ShKT"/>
    <property type="match status" value="1"/>
</dbReference>
<dbReference type="PANTHER" id="PTHR10869:SF238">
    <property type="entry name" value="PROLYL 4-HYDROXYLASE 6-RELATED"/>
    <property type="match status" value="1"/>
</dbReference>
<organism evidence="14 15">
    <name type="scientific">Dunaliella salina</name>
    <name type="common">Green alga</name>
    <name type="synonym">Protococcus salinus</name>
    <dbReference type="NCBI Taxonomy" id="3046"/>
    <lineage>
        <taxon>Eukaryota</taxon>
        <taxon>Viridiplantae</taxon>
        <taxon>Chlorophyta</taxon>
        <taxon>core chlorophytes</taxon>
        <taxon>Chlorophyceae</taxon>
        <taxon>CS clade</taxon>
        <taxon>Chlamydomonadales</taxon>
        <taxon>Dunaliellaceae</taxon>
        <taxon>Dunaliella</taxon>
    </lineage>
</organism>
<feature type="signal peptide" evidence="11">
    <location>
        <begin position="1"/>
        <end position="31"/>
    </location>
</feature>
<feature type="domain" description="ShKT" evidence="12">
    <location>
        <begin position="235"/>
        <end position="277"/>
    </location>
</feature>
<evidence type="ECO:0008006" key="16">
    <source>
        <dbReference type="Google" id="ProtNLM"/>
    </source>
</evidence>
<evidence type="ECO:0000256" key="6">
    <source>
        <dbReference type="ARBA" id="ARBA00022989"/>
    </source>
</evidence>
<evidence type="ECO:0000256" key="10">
    <source>
        <dbReference type="ARBA" id="ARBA00049169"/>
    </source>
</evidence>
<reference evidence="14" key="1">
    <citation type="submission" date="2017-08" db="EMBL/GenBank/DDBJ databases">
        <authorList>
            <person name="Polle J.E."/>
            <person name="Barry K."/>
            <person name="Cushman J."/>
            <person name="Schmutz J."/>
            <person name="Tran D."/>
            <person name="Hathwaick L.T."/>
            <person name="Yim W.C."/>
            <person name="Jenkins J."/>
            <person name="Mckie-Krisberg Z.M."/>
            <person name="Prochnik S."/>
            <person name="Lindquist E."/>
            <person name="Dockter R.B."/>
            <person name="Adam C."/>
            <person name="Molina H."/>
            <person name="Bunkerborg J."/>
            <person name="Jin E."/>
            <person name="Buchheim M."/>
            <person name="Magnuson J."/>
        </authorList>
    </citation>
    <scope>NUCLEOTIDE SEQUENCE</scope>
    <source>
        <strain evidence="14">CCAP 19/18</strain>
    </source>
</reference>
<evidence type="ECO:0000256" key="8">
    <source>
        <dbReference type="ARBA" id="ARBA00023004"/>
    </source>
</evidence>
<comment type="catalytic activity">
    <reaction evidence="10">
        <text>L-prolyl-[collagen] + 2-oxoglutarate + O2 = trans-4-hydroxy-L-prolyl-[collagen] + succinate + CO2</text>
        <dbReference type="Rhea" id="RHEA:18945"/>
        <dbReference type="Rhea" id="RHEA-COMP:11676"/>
        <dbReference type="Rhea" id="RHEA-COMP:11680"/>
        <dbReference type="ChEBI" id="CHEBI:15379"/>
        <dbReference type="ChEBI" id="CHEBI:16526"/>
        <dbReference type="ChEBI" id="CHEBI:16810"/>
        <dbReference type="ChEBI" id="CHEBI:30031"/>
        <dbReference type="ChEBI" id="CHEBI:50342"/>
        <dbReference type="ChEBI" id="CHEBI:61965"/>
        <dbReference type="EC" id="1.14.11.2"/>
    </reaction>
</comment>
<keyword evidence="6" id="KW-1133">Transmembrane helix</keyword>
<accession>A0ABQ7FVX2</accession>
<dbReference type="SMART" id="SM00702">
    <property type="entry name" value="P4Hc"/>
    <property type="match status" value="1"/>
</dbReference>
<gene>
    <name evidence="14" type="ORF">DUNSADRAFT_2819</name>
</gene>
<protein>
    <recommendedName>
        <fullName evidence="16">Procollagen-proline 4-dioxygenase</fullName>
    </recommendedName>
</protein>
<keyword evidence="4" id="KW-0479">Metal-binding</keyword>